<name>A0A831A015_ERWAM</name>
<evidence type="ECO:0000313" key="2">
    <source>
        <dbReference type="Proteomes" id="UP000013111"/>
    </source>
</evidence>
<dbReference type="EMBL" id="CAPB01000020">
    <property type="protein sequence ID" value="CCO93871.1"/>
    <property type="molecule type" value="Genomic_DNA"/>
</dbReference>
<dbReference type="GeneID" id="97606132"/>
<reference evidence="1 2" key="2">
    <citation type="submission" date="2013-04" db="EMBL/GenBank/DDBJ databases">
        <title>Comparative genomics of 12 strains of Erwinia amylovora identifies a pan-genome with a large conserved core and provides insights into host specificity.</title>
        <authorList>
            <person name="Mann R.A."/>
            <person name="Smits T.H.M."/>
            <person name="Buehlmann A."/>
            <person name="Blom J."/>
            <person name="Goesmann A."/>
            <person name="Frey J.E."/>
            <person name="Plummer K.M."/>
            <person name="Beer S.V."/>
            <person name="Luck J."/>
            <person name="Duffy B."/>
            <person name="Rodoni B."/>
        </authorList>
    </citation>
    <scope>NUCLEOTIDE SEQUENCE [LARGE SCALE GENOMIC DNA]</scope>
    <source>
        <strain evidence="2">CFBP 1232</strain>
    </source>
</reference>
<sequence>MASGWPRIEAVALQEMTVRMPLCRDRISVGRNQGGSAPDSLMENIKDTRRAKAQFLHASQVQ</sequence>
<evidence type="ECO:0000313" key="1">
    <source>
        <dbReference type="EMBL" id="CCO93871.1"/>
    </source>
</evidence>
<dbReference type="AlphaFoldDB" id="A0A831A015"/>
<dbReference type="RefSeq" id="WP_004157709.1">
    <property type="nucleotide sequence ID" value="NZ_BAYW01000009.1"/>
</dbReference>
<reference evidence="1 2" key="1">
    <citation type="submission" date="2012-11" db="EMBL/GenBank/DDBJ databases">
        <authorList>
            <person name="Linke B."/>
        </authorList>
    </citation>
    <scope>NUCLEOTIDE SEQUENCE [LARGE SCALE GENOMIC DNA]</scope>
    <source>
        <strain evidence="2">CFBP 1232</strain>
    </source>
</reference>
<dbReference type="Proteomes" id="UP000013111">
    <property type="component" value="Unassembled WGS sequence"/>
</dbReference>
<organism evidence="1 2">
    <name type="scientific">Erwinia amylovora NBRC 12687 = CFBP 1232</name>
    <dbReference type="NCBI Taxonomy" id="1219359"/>
    <lineage>
        <taxon>Bacteria</taxon>
        <taxon>Pseudomonadati</taxon>
        <taxon>Pseudomonadota</taxon>
        <taxon>Gammaproteobacteria</taxon>
        <taxon>Enterobacterales</taxon>
        <taxon>Erwiniaceae</taxon>
        <taxon>Erwinia</taxon>
    </lineage>
</organism>
<comment type="caution">
    <text evidence="1">The sequence shown here is derived from an EMBL/GenBank/DDBJ whole genome shotgun (WGS) entry which is preliminary data.</text>
</comment>
<accession>A0A831A015</accession>
<protein>
    <submittedName>
        <fullName evidence="1">Uncharacterized protein</fullName>
    </submittedName>
</protein>
<proteinExistence type="predicted"/>
<gene>
    <name evidence="1" type="ORF">BN437_1941</name>
</gene>